<evidence type="ECO:0000313" key="1">
    <source>
        <dbReference type="EMBL" id="KTC97694.1"/>
    </source>
</evidence>
<comment type="caution">
    <text evidence="1">The sequence shown here is derived from an EMBL/GenBank/DDBJ whole genome shotgun (WGS) entry which is preliminary data.</text>
</comment>
<proteinExistence type="predicted"/>
<gene>
    <name evidence="1" type="ORF">Lery_1533</name>
</gene>
<evidence type="ECO:0000313" key="2">
    <source>
        <dbReference type="Proteomes" id="UP000054773"/>
    </source>
</evidence>
<dbReference type="EMBL" id="LNYA01000024">
    <property type="protein sequence ID" value="KTC97694.1"/>
    <property type="molecule type" value="Genomic_DNA"/>
</dbReference>
<name>A0A0W0TQ55_LEGER</name>
<accession>A0A0W0TQ55</accession>
<organism evidence="1 2">
    <name type="scientific">Legionella erythra</name>
    <dbReference type="NCBI Taxonomy" id="448"/>
    <lineage>
        <taxon>Bacteria</taxon>
        <taxon>Pseudomonadati</taxon>
        <taxon>Pseudomonadota</taxon>
        <taxon>Gammaproteobacteria</taxon>
        <taxon>Legionellales</taxon>
        <taxon>Legionellaceae</taxon>
        <taxon>Legionella</taxon>
    </lineage>
</organism>
<keyword evidence="2" id="KW-1185">Reference proteome</keyword>
<dbReference type="Proteomes" id="UP000054773">
    <property type="component" value="Unassembled WGS sequence"/>
</dbReference>
<sequence length="140" mass="15946">MDDGPPIFNQDFTCPGLLLRVLSSLINLRIRDYHPLRSDFPICSTPLINKSHQALPRSLAATERISIDFFSFGYLDVSVPRVRFFNLCIQLKMTVFLQPGSPIRTSLDQRTFPTPQSFSQDSTSFIASYCQGIHRLRFSS</sequence>
<reference evidence="1 2" key="1">
    <citation type="submission" date="2015-11" db="EMBL/GenBank/DDBJ databases">
        <title>Genomic analysis of 38 Legionella species identifies large and diverse effector repertoires.</title>
        <authorList>
            <person name="Burstein D."/>
            <person name="Amaro F."/>
            <person name="Zusman T."/>
            <person name="Lifshitz Z."/>
            <person name="Cohen O."/>
            <person name="Gilbert J.A."/>
            <person name="Pupko T."/>
            <person name="Shuman H.A."/>
            <person name="Segal G."/>
        </authorList>
    </citation>
    <scope>NUCLEOTIDE SEQUENCE [LARGE SCALE GENOMIC DNA]</scope>
    <source>
        <strain evidence="1 2">SE-32A-C8</strain>
    </source>
</reference>
<dbReference type="AlphaFoldDB" id="A0A0W0TQ55"/>
<protein>
    <submittedName>
        <fullName evidence="1">Uncharacterized protein</fullName>
    </submittedName>
</protein>